<evidence type="ECO:0000313" key="3">
    <source>
        <dbReference type="Proteomes" id="UP001281614"/>
    </source>
</evidence>
<dbReference type="EMBL" id="VYYT01000393">
    <property type="protein sequence ID" value="KAK2737839.1"/>
    <property type="molecule type" value="Genomic_DNA"/>
</dbReference>
<dbReference type="InterPro" id="IPR029063">
    <property type="entry name" value="SAM-dependent_MTases_sf"/>
</dbReference>
<proteinExistence type="predicted"/>
<evidence type="ECO:0000313" key="2">
    <source>
        <dbReference type="EMBL" id="KAK2737839.1"/>
    </source>
</evidence>
<gene>
    <name evidence="2" type="ORF">CKAH01_18814</name>
</gene>
<keyword evidence="3" id="KW-1185">Reference proteome</keyword>
<name>A0AAE0D1K9_COLKA</name>
<comment type="caution">
    <text evidence="2">The sequence shown here is derived from an EMBL/GenBank/DDBJ whole genome shotgun (WGS) entry which is preliminary data.</text>
</comment>
<evidence type="ECO:0000256" key="1">
    <source>
        <dbReference type="SAM" id="MobiDB-lite"/>
    </source>
</evidence>
<dbReference type="Gene3D" id="3.90.120.10">
    <property type="entry name" value="DNA Methylase, subunit A, domain 2"/>
    <property type="match status" value="1"/>
</dbReference>
<feature type="compositionally biased region" description="Basic and acidic residues" evidence="1">
    <location>
        <begin position="41"/>
        <end position="51"/>
    </location>
</feature>
<feature type="compositionally biased region" description="Low complexity" evidence="1">
    <location>
        <begin position="1"/>
        <end position="11"/>
    </location>
</feature>
<accession>A0AAE0D1K9</accession>
<reference evidence="2" key="1">
    <citation type="submission" date="2023-02" db="EMBL/GenBank/DDBJ databases">
        <title>Colletotrichum kahawae CIFC_Que2 genome sequencing and assembly.</title>
        <authorList>
            <person name="Baroncelli R."/>
        </authorList>
    </citation>
    <scope>NUCLEOTIDE SEQUENCE</scope>
    <source>
        <strain evidence="2">CIFC_Que2</strain>
    </source>
</reference>
<feature type="region of interest" description="Disordered" evidence="1">
    <location>
        <begin position="1"/>
        <end position="62"/>
    </location>
</feature>
<dbReference type="AlphaFoldDB" id="A0AAE0D1K9"/>
<protein>
    <submittedName>
        <fullName evidence="2">Uncharacterized protein</fullName>
    </submittedName>
</protein>
<dbReference type="SUPFAM" id="SSF53335">
    <property type="entry name" value="S-adenosyl-L-methionine-dependent methyltransferases"/>
    <property type="match status" value="1"/>
</dbReference>
<organism evidence="2 3">
    <name type="scientific">Colletotrichum kahawae</name>
    <name type="common">Coffee berry disease fungus</name>
    <dbReference type="NCBI Taxonomy" id="34407"/>
    <lineage>
        <taxon>Eukaryota</taxon>
        <taxon>Fungi</taxon>
        <taxon>Dikarya</taxon>
        <taxon>Ascomycota</taxon>
        <taxon>Pezizomycotina</taxon>
        <taxon>Sordariomycetes</taxon>
        <taxon>Hypocreomycetidae</taxon>
        <taxon>Glomerellales</taxon>
        <taxon>Glomerellaceae</taxon>
        <taxon>Colletotrichum</taxon>
        <taxon>Colletotrichum gloeosporioides species complex</taxon>
    </lineage>
</organism>
<sequence>MSSSSYSSVTSSDEEDRPSRSVSVKKEADMDESMEMDPASDNERSERDDTPQARVHQPVGEDLEAVDREMDAREEAFSEHIWQNEEVPQLRSTIFTPRTLCYCERNDMDTVLESSLYDSRLDIEFGKYRYYEIRDSSQCYPDYIVRVYDVHDGSSGCVQERHLSVTKLSTFRQEHLFRGGSQLNESAETSDLMLHFSSVQHMGSQTDAEVVMIKDITFAKALSRSFRVEYRPGFHTHSCVQANVDGSSTIDEGTKKELSCRFARSVSNETVTITPIIRELLTSEEPPKRKGFSISSPVRVFDFTPNVLGPLEGFAEAGFNSFAAVGFDPEHSISWKVRYRDCPVFDGSPQQLFDDLSSGTLHTPDLLAENLMKVSLVAGQNTDRCSKPGIDPELKESFLAPLDIMDSITQSNFNPDFEVLQMPPGVFHPNVFERFSSTIFQLLEKGQTVRVNISSLQSFGCTPKRYLVNTVASWFPGLAVVPIELAANRTEDDEFTLMNNLIKDLNFHNTRQTGALDGLGGHFVCSPYRELGSSNVSPSYIYNHNTMIRRSKLENKLYFESFNLSHLSPEDGDDSERHKYLTVREIARIQHFKDDFVFYGSHTT</sequence>
<dbReference type="Proteomes" id="UP001281614">
    <property type="component" value="Unassembled WGS sequence"/>
</dbReference>
<feature type="compositionally biased region" description="Acidic residues" evidence="1">
    <location>
        <begin position="29"/>
        <end position="40"/>
    </location>
</feature>